<proteinExistence type="predicted"/>
<dbReference type="EMBL" id="AYMZ01000006">
    <property type="protein sequence ID" value="ETF07827.1"/>
    <property type="molecule type" value="Genomic_DNA"/>
</dbReference>
<dbReference type="Proteomes" id="UP000024771">
    <property type="component" value="Chromosome"/>
</dbReference>
<dbReference type="AlphaFoldDB" id="V8R7E7"/>
<gene>
    <name evidence="1" type="ORF">PMO01_16520</name>
</gene>
<evidence type="ECO:0000313" key="1">
    <source>
        <dbReference type="EMBL" id="ETF07827.1"/>
    </source>
</evidence>
<sequence length="30" mass="3265">MVGSPGKRAMLADMGKMGQCGRNHFGLWDL</sequence>
<organism evidence="1">
    <name type="scientific">Pseudomonas moraviensis R28-S</name>
    <dbReference type="NCBI Taxonomy" id="1395516"/>
    <lineage>
        <taxon>Bacteria</taxon>
        <taxon>Pseudomonadati</taxon>
        <taxon>Pseudomonadota</taxon>
        <taxon>Gammaproteobacteria</taxon>
        <taxon>Pseudomonadales</taxon>
        <taxon>Pseudomonadaceae</taxon>
        <taxon>Pseudomonas</taxon>
    </lineage>
</organism>
<reference evidence="1" key="1">
    <citation type="journal article" date="2014" name="Genome Announc.">
        <title>Draft Genome Sequence of Pseudomonas moraviensis R28-S.</title>
        <authorList>
            <person name="Hunter S.S."/>
            <person name="Yano H."/>
            <person name="Loftie-Eaton W."/>
            <person name="Hughes J."/>
            <person name="De Gelder L."/>
            <person name="Stragier P."/>
            <person name="De Vos P."/>
            <person name="Settles M.L."/>
            <person name="Top E.M."/>
        </authorList>
    </citation>
    <scope>NUCLEOTIDE SEQUENCE [LARGE SCALE GENOMIC DNA]</scope>
    <source>
        <strain evidence="1">R28-S</strain>
    </source>
</reference>
<accession>V8R7E7</accession>
<protein>
    <submittedName>
        <fullName evidence="1">Uncharacterized protein</fullName>
    </submittedName>
</protein>
<comment type="caution">
    <text evidence="1">The sequence shown here is derived from an EMBL/GenBank/DDBJ whole genome shotgun (WGS) entry which is preliminary data.</text>
</comment>
<dbReference type="HOGENOM" id="CLU_3404957_0_0_6"/>
<name>V8R7E7_9PSED</name>